<evidence type="ECO:0000256" key="3">
    <source>
        <dbReference type="ARBA" id="ARBA00006171"/>
    </source>
</evidence>
<dbReference type="Gene3D" id="1.10.150.240">
    <property type="entry name" value="Putative phosphatase, domain 2"/>
    <property type="match status" value="1"/>
</dbReference>
<dbReference type="PANTHER" id="PTHR43434:SF1">
    <property type="entry name" value="PHOSPHOGLYCOLATE PHOSPHATASE"/>
    <property type="match status" value="1"/>
</dbReference>
<comment type="catalytic activity">
    <reaction evidence="1">
        <text>2-phosphoglycolate + H2O = glycolate + phosphate</text>
        <dbReference type="Rhea" id="RHEA:14369"/>
        <dbReference type="ChEBI" id="CHEBI:15377"/>
        <dbReference type="ChEBI" id="CHEBI:29805"/>
        <dbReference type="ChEBI" id="CHEBI:43474"/>
        <dbReference type="ChEBI" id="CHEBI:58033"/>
        <dbReference type="EC" id="3.1.3.18"/>
    </reaction>
</comment>
<comment type="pathway">
    <text evidence="2">Organic acid metabolism; glycolate biosynthesis; glycolate from 2-phosphoglycolate: step 1/1.</text>
</comment>
<dbReference type="InterPro" id="IPR036412">
    <property type="entry name" value="HAD-like_sf"/>
</dbReference>
<evidence type="ECO:0000256" key="2">
    <source>
        <dbReference type="ARBA" id="ARBA00004818"/>
    </source>
</evidence>
<dbReference type="FunFam" id="3.40.50.1000:FF:000022">
    <property type="entry name" value="Phosphoglycolate phosphatase"/>
    <property type="match status" value="1"/>
</dbReference>
<evidence type="ECO:0000313" key="5">
    <source>
        <dbReference type="EMBL" id="KID58966.1"/>
    </source>
</evidence>
<comment type="similarity">
    <text evidence="3">Belongs to the HAD-like hydrolase superfamily. CbbY/CbbZ/Gph/YieH family.</text>
</comment>
<reference evidence="5 6" key="1">
    <citation type="submission" date="2014-12" db="EMBL/GenBank/DDBJ databases">
        <title>Draft Genome Sequence of Pseudoalteromonas luteoviolacea HI1.</title>
        <authorList>
            <person name="Asahina A.Y."/>
            <person name="Hadfield M.G."/>
        </authorList>
    </citation>
    <scope>NUCLEOTIDE SEQUENCE [LARGE SCALE GENOMIC DNA]</scope>
    <source>
        <strain evidence="5 6">HI1</strain>
    </source>
</reference>
<proteinExistence type="inferred from homology"/>
<dbReference type="SFLD" id="SFLDG01129">
    <property type="entry name" value="C1.5:_HAD__Beta-PGM__Phosphata"/>
    <property type="match status" value="1"/>
</dbReference>
<dbReference type="EMBL" id="JWIC01000001">
    <property type="protein sequence ID" value="KID58966.1"/>
    <property type="molecule type" value="Genomic_DNA"/>
</dbReference>
<dbReference type="Gene3D" id="3.40.50.1000">
    <property type="entry name" value="HAD superfamily/HAD-like"/>
    <property type="match status" value="1"/>
</dbReference>
<dbReference type="GO" id="GO:0005829">
    <property type="term" value="C:cytosol"/>
    <property type="evidence" value="ECO:0007669"/>
    <property type="project" value="TreeGrafter"/>
</dbReference>
<dbReference type="EC" id="3.1.3.18" evidence="4"/>
<gene>
    <name evidence="5" type="ORF">JF50_00410</name>
</gene>
<evidence type="ECO:0000256" key="4">
    <source>
        <dbReference type="ARBA" id="ARBA00013078"/>
    </source>
</evidence>
<dbReference type="GO" id="GO:0006281">
    <property type="term" value="P:DNA repair"/>
    <property type="evidence" value="ECO:0007669"/>
    <property type="project" value="TreeGrafter"/>
</dbReference>
<dbReference type="InterPro" id="IPR041492">
    <property type="entry name" value="HAD_2"/>
</dbReference>
<dbReference type="SUPFAM" id="SSF56784">
    <property type="entry name" value="HAD-like"/>
    <property type="match status" value="1"/>
</dbReference>
<dbReference type="NCBIfam" id="TIGR01549">
    <property type="entry name" value="HAD-SF-IA-v1"/>
    <property type="match status" value="1"/>
</dbReference>
<organism evidence="5 6">
    <name type="scientific">Pseudoalteromonas luteoviolacea</name>
    <dbReference type="NCBI Taxonomy" id="43657"/>
    <lineage>
        <taxon>Bacteria</taxon>
        <taxon>Pseudomonadati</taxon>
        <taxon>Pseudomonadota</taxon>
        <taxon>Gammaproteobacteria</taxon>
        <taxon>Alteromonadales</taxon>
        <taxon>Pseudoalteromonadaceae</taxon>
        <taxon>Pseudoalteromonas</taxon>
    </lineage>
</organism>
<dbReference type="Pfam" id="PF13419">
    <property type="entry name" value="HAD_2"/>
    <property type="match status" value="1"/>
</dbReference>
<sequence length="222" mass="24120">MSVSGVLFDLDGTLVDSVTEMHLALNLALSDVAFPVVSHGQVQQWVGNGIDVLVKRGLSCDLEINPDLSDTLVTQAIARFKVHYQALVGEYAALYPGVEVGLYELGALPKALVTNKNRAFTLQLLQKLNIAKHFDVIVCGDDGNKKPDPYLLKLACKQLGIATEKAIMIGDSKSDILAAQSAEMPVIAVNYGYNQGEPLSQFNPQYLCEQFSDIIPILTNQN</sequence>
<dbReference type="NCBIfam" id="TIGR01509">
    <property type="entry name" value="HAD-SF-IA-v3"/>
    <property type="match status" value="1"/>
</dbReference>
<dbReference type="PANTHER" id="PTHR43434">
    <property type="entry name" value="PHOSPHOGLYCOLATE PHOSPHATASE"/>
    <property type="match status" value="1"/>
</dbReference>
<dbReference type="OrthoDB" id="9776368at2"/>
<evidence type="ECO:0000256" key="1">
    <source>
        <dbReference type="ARBA" id="ARBA00000830"/>
    </source>
</evidence>
<comment type="caution">
    <text evidence="5">The sequence shown here is derived from an EMBL/GenBank/DDBJ whole genome shotgun (WGS) entry which is preliminary data.</text>
</comment>
<dbReference type="SFLD" id="SFLDS00003">
    <property type="entry name" value="Haloacid_Dehalogenase"/>
    <property type="match status" value="1"/>
</dbReference>
<dbReference type="InterPro" id="IPR023214">
    <property type="entry name" value="HAD_sf"/>
</dbReference>
<name>A0A0C1QE65_9GAMM</name>
<dbReference type="Proteomes" id="UP000031327">
    <property type="component" value="Unassembled WGS sequence"/>
</dbReference>
<dbReference type="InterPro" id="IPR050155">
    <property type="entry name" value="HAD-like_hydrolase_sf"/>
</dbReference>
<protein>
    <recommendedName>
        <fullName evidence="4">phosphoglycolate phosphatase</fullName>
        <ecNumber evidence="4">3.1.3.18</ecNumber>
    </recommendedName>
</protein>
<dbReference type="InterPro" id="IPR006439">
    <property type="entry name" value="HAD-SF_hydro_IA"/>
</dbReference>
<evidence type="ECO:0000313" key="6">
    <source>
        <dbReference type="Proteomes" id="UP000031327"/>
    </source>
</evidence>
<accession>A0A0C1QE65</accession>
<dbReference type="AlphaFoldDB" id="A0A0C1QE65"/>
<dbReference type="InterPro" id="IPR023198">
    <property type="entry name" value="PGP-like_dom2"/>
</dbReference>
<dbReference type="RefSeq" id="WP_039607572.1">
    <property type="nucleotide sequence ID" value="NZ_JWIC01000001.1"/>
</dbReference>
<dbReference type="GO" id="GO:0008967">
    <property type="term" value="F:phosphoglycolate phosphatase activity"/>
    <property type="evidence" value="ECO:0007669"/>
    <property type="project" value="UniProtKB-EC"/>
</dbReference>